<proteinExistence type="predicted"/>
<protein>
    <submittedName>
        <fullName evidence="1">Uncharacterized protein</fullName>
    </submittedName>
</protein>
<evidence type="ECO:0000313" key="2">
    <source>
        <dbReference type="Proteomes" id="UP000438429"/>
    </source>
</evidence>
<dbReference type="AlphaFoldDB" id="A0A6A4SK38"/>
<dbReference type="Proteomes" id="UP000438429">
    <property type="component" value="Unassembled WGS sequence"/>
</dbReference>
<gene>
    <name evidence="1" type="ORF">F2P81_016046</name>
</gene>
<reference evidence="1 2" key="1">
    <citation type="submission" date="2019-06" db="EMBL/GenBank/DDBJ databases">
        <title>Draft genomes of female and male turbot (Scophthalmus maximus).</title>
        <authorList>
            <person name="Xu H."/>
            <person name="Xu X.-W."/>
            <person name="Shao C."/>
            <person name="Chen S."/>
        </authorList>
    </citation>
    <scope>NUCLEOTIDE SEQUENCE [LARGE SCALE GENOMIC DNA]</scope>
    <source>
        <strain evidence="1">Ysfricsl-2016a</strain>
        <tissue evidence="1">Blood</tissue>
    </source>
</reference>
<organism evidence="1 2">
    <name type="scientific">Scophthalmus maximus</name>
    <name type="common">Turbot</name>
    <name type="synonym">Psetta maxima</name>
    <dbReference type="NCBI Taxonomy" id="52904"/>
    <lineage>
        <taxon>Eukaryota</taxon>
        <taxon>Metazoa</taxon>
        <taxon>Chordata</taxon>
        <taxon>Craniata</taxon>
        <taxon>Vertebrata</taxon>
        <taxon>Euteleostomi</taxon>
        <taxon>Actinopterygii</taxon>
        <taxon>Neopterygii</taxon>
        <taxon>Teleostei</taxon>
        <taxon>Neoteleostei</taxon>
        <taxon>Acanthomorphata</taxon>
        <taxon>Carangaria</taxon>
        <taxon>Pleuronectiformes</taxon>
        <taxon>Pleuronectoidei</taxon>
        <taxon>Scophthalmidae</taxon>
        <taxon>Scophthalmus</taxon>
    </lineage>
</organism>
<name>A0A6A4SK38_SCOMX</name>
<sequence>MFSINLQQCCETDFLRRLTRIGHLSESRRLADISRIKPVRSTEDFTETSFACHKANNGKWETEKILRLFVIKLAQDKYVLLCSREASFNHSYNALRVTDDSRGDVGKPAMRLHITEVLSSKLLRLPQNVPTTSLTPAHKHIEPPLLRAELLPYSYGHESFMNAYSHS</sequence>
<comment type="caution">
    <text evidence="1">The sequence shown here is derived from an EMBL/GenBank/DDBJ whole genome shotgun (WGS) entry which is preliminary data.</text>
</comment>
<evidence type="ECO:0000313" key="1">
    <source>
        <dbReference type="EMBL" id="KAF0031491.1"/>
    </source>
</evidence>
<accession>A0A6A4SK38</accession>
<dbReference type="EMBL" id="VEVO01000014">
    <property type="protein sequence ID" value="KAF0031491.1"/>
    <property type="molecule type" value="Genomic_DNA"/>
</dbReference>